<keyword evidence="3" id="KW-1185">Reference proteome</keyword>
<name>A0ABR8SN61_9BACL</name>
<proteinExistence type="predicted"/>
<reference evidence="2 3" key="1">
    <citation type="submission" date="2020-08" db="EMBL/GenBank/DDBJ databases">
        <title>A Genomic Blueprint of the Chicken Gut Microbiome.</title>
        <authorList>
            <person name="Gilroy R."/>
            <person name="Ravi A."/>
            <person name="Getino M."/>
            <person name="Pursley I."/>
            <person name="Horton D.L."/>
            <person name="Alikhan N.-F."/>
            <person name="Baker D."/>
            <person name="Gharbi K."/>
            <person name="Hall N."/>
            <person name="Watson M."/>
            <person name="Adriaenssens E.M."/>
            <person name="Foster-Nyarko E."/>
            <person name="Jarju S."/>
            <person name="Secka A."/>
            <person name="Antonio M."/>
            <person name="Oren A."/>
            <person name="Chaudhuri R."/>
            <person name="La Ragione R.M."/>
            <person name="Hildebrand F."/>
            <person name="Pallen M.J."/>
        </authorList>
    </citation>
    <scope>NUCLEOTIDE SEQUENCE [LARGE SCALE GENOMIC DNA]</scope>
    <source>
        <strain evidence="2 3">Sa2CUA10</strain>
    </source>
</reference>
<dbReference type="RefSeq" id="WP_191754199.1">
    <property type="nucleotide sequence ID" value="NZ_JACSQM010000005.1"/>
</dbReference>
<protein>
    <recommendedName>
        <fullName evidence="4">DUF4305 domain-containing protein</fullName>
    </recommendedName>
</protein>
<evidence type="ECO:0008006" key="4">
    <source>
        <dbReference type="Google" id="ProtNLM"/>
    </source>
</evidence>
<gene>
    <name evidence="2" type="ORF">H9648_12765</name>
</gene>
<feature type="transmembrane region" description="Helical" evidence="1">
    <location>
        <begin position="37"/>
        <end position="54"/>
    </location>
</feature>
<keyword evidence="1" id="KW-0812">Transmembrane</keyword>
<organism evidence="2 3">
    <name type="scientific">Fictibacillus norfolkensis</name>
    <dbReference type="NCBI Taxonomy" id="2762233"/>
    <lineage>
        <taxon>Bacteria</taxon>
        <taxon>Bacillati</taxon>
        <taxon>Bacillota</taxon>
        <taxon>Bacilli</taxon>
        <taxon>Bacillales</taxon>
        <taxon>Fictibacillaceae</taxon>
        <taxon>Fictibacillus</taxon>
    </lineage>
</organism>
<evidence type="ECO:0000313" key="3">
    <source>
        <dbReference type="Proteomes" id="UP000603641"/>
    </source>
</evidence>
<feature type="transmembrane region" description="Helical" evidence="1">
    <location>
        <begin position="12"/>
        <end position="31"/>
    </location>
</feature>
<dbReference type="Proteomes" id="UP000603641">
    <property type="component" value="Unassembled WGS sequence"/>
</dbReference>
<keyword evidence="1" id="KW-0472">Membrane</keyword>
<dbReference type="EMBL" id="JACSQM010000005">
    <property type="protein sequence ID" value="MBD7964927.1"/>
    <property type="molecule type" value="Genomic_DNA"/>
</dbReference>
<evidence type="ECO:0000313" key="2">
    <source>
        <dbReference type="EMBL" id="MBD7964927.1"/>
    </source>
</evidence>
<sequence length="69" mass="8172">MRDKITSSDLMAYLMFATGFLGTFLTIYHLVTREWEFVWHSTAAALAFIVILFMDKDRKRKENLKIPRD</sequence>
<comment type="caution">
    <text evidence="2">The sequence shown here is derived from an EMBL/GenBank/DDBJ whole genome shotgun (WGS) entry which is preliminary data.</text>
</comment>
<accession>A0ABR8SN61</accession>
<evidence type="ECO:0000256" key="1">
    <source>
        <dbReference type="SAM" id="Phobius"/>
    </source>
</evidence>
<keyword evidence="1" id="KW-1133">Transmembrane helix</keyword>